<protein>
    <submittedName>
        <fullName evidence="1">Uncharacterized protein</fullName>
    </submittedName>
</protein>
<reference evidence="2" key="1">
    <citation type="submission" date="2017-12" db="EMBL/GenBank/DDBJ databases">
        <title>Phage resistance in Vibrio sp. unravels a complex metabolic adaptation strategy.</title>
        <authorList>
            <person name="Skliros D."/>
            <person name="Kalatzis P.G."/>
            <person name="Katharios P."/>
            <person name="Flemetakis E."/>
        </authorList>
    </citation>
    <scope>NUCLEOTIDE SEQUENCE [LARGE SCALE GENOMIC DNA]</scope>
</reference>
<sequence length="37" mass="4638">MIKLIAFLIVFYYLAKAISYWWRFLHKLFKFIIPEDV</sequence>
<dbReference type="Proteomes" id="UP000240536">
    <property type="component" value="Segment"/>
</dbReference>
<gene>
    <name evidence="1" type="ORF">Aphrodite1_0190</name>
</gene>
<dbReference type="EMBL" id="MG720308">
    <property type="protein sequence ID" value="AUR81105.1"/>
    <property type="molecule type" value="Genomic_DNA"/>
</dbReference>
<name>A0A2I7QI92_9CAUD</name>
<proteinExistence type="predicted"/>
<keyword evidence="2" id="KW-1185">Reference proteome</keyword>
<organism evidence="1 2">
    <name type="scientific">Vibrio phage Aphrodite1</name>
    <dbReference type="NCBI Taxonomy" id="2070057"/>
    <lineage>
        <taxon>Viruses</taxon>
        <taxon>Duplodnaviria</taxon>
        <taxon>Heunggongvirae</taxon>
        <taxon>Uroviricota</taxon>
        <taxon>Caudoviricetes</taxon>
        <taxon>Chimalliviridae</taxon>
        <taxon>Gorgonvirinae</taxon>
        <taxon>Aphroditevirus</taxon>
        <taxon>Aphroditevirus aphrodite1</taxon>
    </lineage>
</organism>
<evidence type="ECO:0000313" key="1">
    <source>
        <dbReference type="EMBL" id="AUR81105.1"/>
    </source>
</evidence>
<accession>A0A2I7QI92</accession>
<evidence type="ECO:0000313" key="2">
    <source>
        <dbReference type="Proteomes" id="UP000240536"/>
    </source>
</evidence>